<sequence length="1658" mass="162521">MSQDNLNNTITPAAAIWGGNPPSAGVLAEINNSQILVQSINQYDNAIQAGTAASIGVYLSSDPTVAYSNGKETITNSAGQVQILLGGAITDPDKTDAAGYVSALTWEMGKFVYFSQGQQLYNAVANLNPNDPNYGNAAAVVGTLTEAWSAAFSYQVQQQIASTSGATFTIDGDGPNNANGAIQQTLTNAWQGQNLANASSTDAFAALTTAALGVIGTFPAVNGESYPDEYQQNPAALQQEYSNASLNGVKTYTPSDISGIEINDSNGNLSSSTLSFSSGGGETLNFTNNQVSSAIYVDSLGNNVENIAYVHNADGSYSSTITDGTGAVVSTESFSSSGAETQTFADPSSTSDVNASGVTLTTNASTIDVNGADYDTTILNGDHVINAQAGDNFQLTGVGYDVNLSATGAASTVTFEANSGGTVNGAGNAVNLAGTSDNITTSGNTVNIGQGNQATINGSSNSVSVGQNDTTTLSGGGNIISADGNASGSTFTLEGTGTNVDTLNLDGATDVSVLLGDATTEAGFVSTSATVSSLNGGGIVTGSVGDNLNILGVNVTLNASGGQYSLTGTGEVANTTGAQFDLGANTQVSIAGSDNTTILTGTGNSVSVTGDNNVTTTALSGNALTYSGTDNQFQGSGSSVTLAENSISDVVGDANTVFALNNSSGTINGGGNTISGSGSISGNTFTLEGTGTNADTVNLAGATDVSVLLGDTTTDVGFVSTSATVSSLNGGGIVTGSSGDNLNILGVNVTLNANGGQYSLAGTGDSASVSNSTVSIASGNQATLSGSDNTVTASTSDSITLDGIGDTVTAGTGSTIDVSGQSDSVTASGSTIDLAADSQATISGTGDNVAAASGDVIDLSNATITLTADSSVTIEGSNDTVVGAASDNITIDGGSDSVSADSGSSITIAGLSNTIDASQTTVALDGNTSVNINGSADAISETTGDSAGVYGAGNSINTTAGALVYISGTNGDADTVSGNGDQFGGTAANGQGTGILLAANSQANITGSDDGISETTGDSMGVKGGGNSIDTGAGALTYITGTNGDADAVSGNGDQFGGTTANGQDTGIVLTADSQANITGSDDGISETTGDSMGVAGGGNSIDTVAGALTYITDTNGNYDDVTASNDAMGGTTANGQQTGIVMTSDSQANIFGNGDGISESAGDSAGIYGGGNSIDSTAGALVYISGTDGSDDTVHASDDAMGGATANGQQTGIVMTSDSQANIFGNGDGISESTGDSAGIYGGGNSIDSTAGALVYISGTDGSDDTVTASNDAMGGTTANGQPTGIIMTSDSQANIFGNSDGISESAGDSAGIYGGGNSIDSTAGALVYISGTDGDADKITANDDDSGGTTANGQPTGIVMTGDSQADIYGNDDTTSGGDDTSVMADGSGDTLNGQTIADDSTADLSSSGSFSDTDDGSGNTGDPSGGDGDPDPDPDDGIDDPVILNLTGGQVQTTSVTGSTTYFDMQNDGQSVQTAWMTPGEGMLVYDPANPNSATDDADLVSGFAALDALDSNGDGVLNASDSAWSQLRVLVDVGNGQPDQLFTLGQLGISSINLNATAEEVSQNGNIILANSTFTRTDGSTGDVAGVALQFNPGSIQSTAAGGNASVTSQAFVDHRLNQLIAGMASFNPQSAGSTNLMHDEHGQHHMVLAASSH</sequence>
<evidence type="ECO:0000256" key="1">
    <source>
        <dbReference type="SAM" id="MobiDB-lite"/>
    </source>
</evidence>
<name>A0A1N6KYC1_9BURK</name>
<evidence type="ECO:0000313" key="3">
    <source>
        <dbReference type="Proteomes" id="UP000185151"/>
    </source>
</evidence>
<gene>
    <name evidence="2" type="ORF">SAMN05444165_5252</name>
</gene>
<feature type="region of interest" description="Disordered" evidence="1">
    <location>
        <begin position="1341"/>
        <end position="1445"/>
    </location>
</feature>
<feature type="compositionally biased region" description="Low complexity" evidence="1">
    <location>
        <begin position="1374"/>
        <end position="1384"/>
    </location>
</feature>
<reference evidence="2 3" key="1">
    <citation type="submission" date="2016-11" db="EMBL/GenBank/DDBJ databases">
        <authorList>
            <person name="Jaros S."/>
            <person name="Januszkiewicz K."/>
            <person name="Wedrychowicz H."/>
        </authorList>
    </citation>
    <scope>NUCLEOTIDE SEQUENCE [LARGE SCALE GENOMIC DNA]</scope>
    <source>
        <strain evidence="2 3">GAS95</strain>
    </source>
</reference>
<organism evidence="2 3">
    <name type="scientific">Paraburkholderia phenazinium</name>
    <dbReference type="NCBI Taxonomy" id="60549"/>
    <lineage>
        <taxon>Bacteria</taxon>
        <taxon>Pseudomonadati</taxon>
        <taxon>Pseudomonadota</taxon>
        <taxon>Betaproteobacteria</taxon>
        <taxon>Burkholderiales</taxon>
        <taxon>Burkholderiaceae</taxon>
        <taxon>Paraburkholderia</taxon>
    </lineage>
</organism>
<dbReference type="EMBL" id="FSRU01000002">
    <property type="protein sequence ID" value="SIO61495.1"/>
    <property type="molecule type" value="Genomic_DNA"/>
</dbReference>
<feature type="compositionally biased region" description="Low complexity" evidence="1">
    <location>
        <begin position="1401"/>
        <end position="1425"/>
    </location>
</feature>
<evidence type="ECO:0000313" key="2">
    <source>
        <dbReference type="EMBL" id="SIO61495.1"/>
    </source>
</evidence>
<keyword evidence="3" id="KW-1185">Reference proteome</keyword>
<proteinExistence type="predicted"/>
<dbReference type="RefSeq" id="WP_143788460.1">
    <property type="nucleotide sequence ID" value="NZ_FSRU01000002.1"/>
</dbReference>
<feature type="compositionally biased region" description="Acidic residues" evidence="1">
    <location>
        <begin position="1431"/>
        <end position="1442"/>
    </location>
</feature>
<protein>
    <submittedName>
        <fullName evidence="2">Uncharacterized protein</fullName>
    </submittedName>
</protein>
<dbReference type="Proteomes" id="UP000185151">
    <property type="component" value="Unassembled WGS sequence"/>
</dbReference>
<accession>A0A1N6KYC1</accession>
<dbReference type="OrthoDB" id="8685246at2"/>